<dbReference type="Proteomes" id="UP001271007">
    <property type="component" value="Unassembled WGS sequence"/>
</dbReference>
<name>A0AAJ0D684_9PEZI</name>
<evidence type="ECO:0000313" key="2">
    <source>
        <dbReference type="EMBL" id="KAK3047266.1"/>
    </source>
</evidence>
<keyword evidence="3" id="KW-1185">Reference proteome</keyword>
<dbReference type="AlphaFoldDB" id="A0AAJ0D684"/>
<accession>A0AAJ0D684</accession>
<dbReference type="Pfam" id="PF11951">
    <property type="entry name" value="Fungal_trans_2"/>
    <property type="match status" value="1"/>
</dbReference>
<feature type="region of interest" description="Disordered" evidence="1">
    <location>
        <begin position="325"/>
        <end position="348"/>
    </location>
</feature>
<dbReference type="PANTHER" id="PTHR37540:SF5">
    <property type="entry name" value="TRANSCRIPTION FACTOR DOMAIN-CONTAINING PROTEIN"/>
    <property type="match status" value="1"/>
</dbReference>
<feature type="compositionally biased region" description="Polar residues" evidence="1">
    <location>
        <begin position="35"/>
        <end position="50"/>
    </location>
</feature>
<feature type="compositionally biased region" description="Basic residues" evidence="1">
    <location>
        <begin position="60"/>
        <end position="71"/>
    </location>
</feature>
<dbReference type="InterPro" id="IPR021858">
    <property type="entry name" value="Fun_TF"/>
</dbReference>
<dbReference type="PANTHER" id="PTHR37540">
    <property type="entry name" value="TRANSCRIPTION FACTOR (ACR-2), PUTATIVE-RELATED-RELATED"/>
    <property type="match status" value="1"/>
</dbReference>
<gene>
    <name evidence="2" type="ORF">LTR09_011366</name>
</gene>
<evidence type="ECO:0000313" key="3">
    <source>
        <dbReference type="Proteomes" id="UP001271007"/>
    </source>
</evidence>
<reference evidence="2" key="1">
    <citation type="submission" date="2023-04" db="EMBL/GenBank/DDBJ databases">
        <title>Black Yeasts Isolated from many extreme environments.</title>
        <authorList>
            <person name="Coleine C."/>
            <person name="Stajich J.E."/>
            <person name="Selbmann L."/>
        </authorList>
    </citation>
    <scope>NUCLEOTIDE SEQUENCE</scope>
    <source>
        <strain evidence="2">CCFEE 5312</strain>
    </source>
</reference>
<comment type="caution">
    <text evidence="2">The sequence shown here is derived from an EMBL/GenBank/DDBJ whole genome shotgun (WGS) entry which is preliminary data.</text>
</comment>
<feature type="compositionally biased region" description="Basic and acidic residues" evidence="1">
    <location>
        <begin position="1"/>
        <end position="11"/>
    </location>
</feature>
<proteinExistence type="predicted"/>
<protein>
    <submittedName>
        <fullName evidence="2">Uncharacterized protein</fullName>
    </submittedName>
</protein>
<feature type="region of interest" description="Disordered" evidence="1">
    <location>
        <begin position="1"/>
        <end position="146"/>
    </location>
</feature>
<evidence type="ECO:0000256" key="1">
    <source>
        <dbReference type="SAM" id="MobiDB-lite"/>
    </source>
</evidence>
<feature type="compositionally biased region" description="Polar residues" evidence="1">
    <location>
        <begin position="109"/>
        <end position="144"/>
    </location>
</feature>
<dbReference type="EMBL" id="JAWDJX010000065">
    <property type="protein sequence ID" value="KAK3047266.1"/>
    <property type="molecule type" value="Genomic_DNA"/>
</dbReference>
<feature type="compositionally biased region" description="Low complexity" evidence="1">
    <location>
        <begin position="14"/>
        <end position="34"/>
    </location>
</feature>
<sequence>MANRRTAELSHYESAASSPAPSPSARAGSKASSPTEQKNQTDYQFLNFSHPSEAKDSRARKTARSHVTKQQHQREHAAAAARRAKSFPQPEDQGDPEMAPISRGHAATFPSNRPTLKSPASSRQVTGSPEAASQSPSTSNSPTEQRSDYLHHYPRQWHPYLDIVIEHYLSNMALCIPNVDGSDLRGLLRSRFLPLALTNVATQHTLVLLAASHYGNVKGSRSHSIDLVELHRMALKEVTEEIKDERRAITDQMIAAVSLMAAYEALFGDKNTSATHMAGLHQMVAISLRKSALGLDGLLERILLWIDSNVSHILRSKLYLDRATFPSNVNHPTPDPDGFSGRSLRRSP</sequence>
<organism evidence="2 3">
    <name type="scientific">Extremus antarcticus</name>
    <dbReference type="NCBI Taxonomy" id="702011"/>
    <lineage>
        <taxon>Eukaryota</taxon>
        <taxon>Fungi</taxon>
        <taxon>Dikarya</taxon>
        <taxon>Ascomycota</taxon>
        <taxon>Pezizomycotina</taxon>
        <taxon>Dothideomycetes</taxon>
        <taxon>Dothideomycetidae</taxon>
        <taxon>Mycosphaerellales</taxon>
        <taxon>Extremaceae</taxon>
        <taxon>Extremus</taxon>
    </lineage>
</organism>